<dbReference type="Pfam" id="PF03413">
    <property type="entry name" value="PepSY"/>
    <property type="match status" value="1"/>
</dbReference>
<accession>A0ABY4ML45</accession>
<proteinExistence type="predicted"/>
<feature type="region of interest" description="Disordered" evidence="1">
    <location>
        <begin position="16"/>
        <end position="41"/>
    </location>
</feature>
<dbReference type="Proteomes" id="UP000830115">
    <property type="component" value="Chromosome"/>
</dbReference>
<evidence type="ECO:0000313" key="3">
    <source>
        <dbReference type="EMBL" id="UQA97150.1"/>
    </source>
</evidence>
<reference evidence="3" key="1">
    <citation type="submission" date="2021-10" db="EMBL/GenBank/DDBJ databases">
        <title>Streptomyces nigrumlapis sp.nov.,an antimicrobial producing actinobacterium isolated from Black Gobi rocks.</title>
        <authorList>
            <person name="Wen Y."/>
            <person name="Zhang W."/>
            <person name="Liu X.G."/>
        </authorList>
    </citation>
    <scope>NUCLEOTIDE SEQUENCE</scope>
    <source>
        <strain evidence="3">ST13-2-2</strain>
    </source>
</reference>
<dbReference type="Gene3D" id="3.10.450.40">
    <property type="match status" value="1"/>
</dbReference>
<keyword evidence="4" id="KW-1185">Reference proteome</keyword>
<dbReference type="EMBL" id="CP086322">
    <property type="protein sequence ID" value="UQA97150.1"/>
    <property type="molecule type" value="Genomic_DNA"/>
</dbReference>
<evidence type="ECO:0000313" key="4">
    <source>
        <dbReference type="Proteomes" id="UP000830115"/>
    </source>
</evidence>
<gene>
    <name evidence="3" type="ORF">K9S39_39530</name>
</gene>
<evidence type="ECO:0000256" key="1">
    <source>
        <dbReference type="SAM" id="MobiDB-lite"/>
    </source>
</evidence>
<organism evidence="3 4">
    <name type="scientific">Streptomyces halobius</name>
    <dbReference type="NCBI Taxonomy" id="2879846"/>
    <lineage>
        <taxon>Bacteria</taxon>
        <taxon>Bacillati</taxon>
        <taxon>Actinomycetota</taxon>
        <taxon>Actinomycetes</taxon>
        <taxon>Kitasatosporales</taxon>
        <taxon>Streptomycetaceae</taxon>
        <taxon>Streptomyces</taxon>
    </lineage>
</organism>
<dbReference type="InterPro" id="IPR025711">
    <property type="entry name" value="PepSY"/>
</dbReference>
<protein>
    <submittedName>
        <fullName evidence="3">PepSY domain-containing protein</fullName>
    </submittedName>
</protein>
<dbReference type="RefSeq" id="WP_248868059.1">
    <property type="nucleotide sequence ID" value="NZ_CP086322.1"/>
</dbReference>
<evidence type="ECO:0000259" key="2">
    <source>
        <dbReference type="Pfam" id="PF03413"/>
    </source>
</evidence>
<feature type="domain" description="PepSY" evidence="2">
    <location>
        <begin position="18"/>
        <end position="77"/>
    </location>
</feature>
<name>A0ABY4ML45_9ACTN</name>
<sequence>MCGGASRHCADRLSKAEISPQQAATAADDRKKGTVTGVSLEDSDDGATIWSVDVVTTNDWYKTTFDVDAANGKALRQKVDRDLSVSGVVFPPWHDRAVIASQRRQPAIKLLTTFGASCSESGNALAEWRKQP</sequence>